<proteinExistence type="predicted"/>
<dbReference type="EMBL" id="JAPTSV010000847">
    <property type="protein sequence ID" value="KAJ1518873.1"/>
    <property type="molecule type" value="Genomic_DNA"/>
</dbReference>
<evidence type="ECO:0000313" key="2">
    <source>
        <dbReference type="Proteomes" id="UP001075354"/>
    </source>
</evidence>
<evidence type="ECO:0000313" key="1">
    <source>
        <dbReference type="EMBL" id="KAJ1518873.1"/>
    </source>
</evidence>
<name>A0AAV7X373_9NEOP</name>
<reference evidence="1" key="1">
    <citation type="submission" date="2022-12" db="EMBL/GenBank/DDBJ databases">
        <title>Chromosome-level genome assembly of the bean flower thrips Megalurothrips usitatus.</title>
        <authorList>
            <person name="Ma L."/>
            <person name="Liu Q."/>
            <person name="Li H."/>
            <person name="Cai W."/>
        </authorList>
    </citation>
    <scope>NUCLEOTIDE SEQUENCE</scope>
    <source>
        <strain evidence="1">Cailab_2022a</strain>
    </source>
</reference>
<accession>A0AAV7X373</accession>
<keyword evidence="2" id="KW-1185">Reference proteome</keyword>
<comment type="caution">
    <text evidence="1">The sequence shown here is derived from an EMBL/GenBank/DDBJ whole genome shotgun (WGS) entry which is preliminary data.</text>
</comment>
<gene>
    <name evidence="1" type="ORF">ONE63_011521</name>
</gene>
<sequence length="79" mass="9008">MIFKFSLCNVCNEKNSSAEDEDVHVIEPIRLVEAKRWHASSHNPDVVTPSTIACAAFIENSQRCRDFVPHKMDSFNVMN</sequence>
<organism evidence="1 2">
    <name type="scientific">Megalurothrips usitatus</name>
    <name type="common">bean blossom thrips</name>
    <dbReference type="NCBI Taxonomy" id="439358"/>
    <lineage>
        <taxon>Eukaryota</taxon>
        <taxon>Metazoa</taxon>
        <taxon>Ecdysozoa</taxon>
        <taxon>Arthropoda</taxon>
        <taxon>Hexapoda</taxon>
        <taxon>Insecta</taxon>
        <taxon>Pterygota</taxon>
        <taxon>Neoptera</taxon>
        <taxon>Paraneoptera</taxon>
        <taxon>Thysanoptera</taxon>
        <taxon>Terebrantia</taxon>
        <taxon>Thripoidea</taxon>
        <taxon>Thripidae</taxon>
        <taxon>Megalurothrips</taxon>
    </lineage>
</organism>
<dbReference type="Proteomes" id="UP001075354">
    <property type="component" value="Unassembled WGS sequence"/>
</dbReference>
<dbReference type="AlphaFoldDB" id="A0AAV7X373"/>
<protein>
    <submittedName>
        <fullName evidence="1">Uncharacterized protein</fullName>
    </submittedName>
</protein>